<dbReference type="Pfam" id="PF09190">
    <property type="entry name" value="DALR_2"/>
    <property type="match status" value="1"/>
</dbReference>
<dbReference type="InterPro" id="IPR009080">
    <property type="entry name" value="tRNAsynth_Ia_anticodon-bd"/>
</dbReference>
<keyword evidence="10 12" id="KW-0648">Protein biosynthesis</keyword>
<dbReference type="InterPro" id="IPR032678">
    <property type="entry name" value="tRNA-synt_1_cat_dom"/>
</dbReference>
<dbReference type="Gene3D" id="3.40.50.620">
    <property type="entry name" value="HUPs"/>
    <property type="match status" value="1"/>
</dbReference>
<dbReference type="HAMAP" id="MF_00041">
    <property type="entry name" value="Cys_tRNA_synth"/>
    <property type="match status" value="1"/>
</dbReference>
<accession>A0ABV0G130</accession>
<comment type="similarity">
    <text evidence="2 12">Belongs to the class-I aminoacyl-tRNA synthetase family.</text>
</comment>
<evidence type="ECO:0000256" key="7">
    <source>
        <dbReference type="ARBA" id="ARBA00022741"/>
    </source>
</evidence>
<evidence type="ECO:0000256" key="10">
    <source>
        <dbReference type="ARBA" id="ARBA00022917"/>
    </source>
</evidence>
<feature type="short sequence motif" description="'KMSKS' region" evidence="12">
    <location>
        <begin position="269"/>
        <end position="273"/>
    </location>
</feature>
<dbReference type="RefSeq" id="WP_347704239.1">
    <property type="nucleotide sequence ID" value="NZ_JBDPZD010000002.1"/>
</dbReference>
<keyword evidence="4 12" id="KW-0963">Cytoplasm</keyword>
<keyword evidence="15" id="KW-1185">Reference proteome</keyword>
<keyword evidence="8 12" id="KW-0862">Zinc</keyword>
<dbReference type="SUPFAM" id="SSF52374">
    <property type="entry name" value="Nucleotidylyl transferase"/>
    <property type="match status" value="1"/>
</dbReference>
<feature type="binding site" evidence="12">
    <location>
        <position position="29"/>
    </location>
    <ligand>
        <name>Zn(2+)</name>
        <dbReference type="ChEBI" id="CHEBI:29105"/>
    </ligand>
</feature>
<dbReference type="Gene3D" id="1.20.120.1910">
    <property type="entry name" value="Cysteine-tRNA ligase, C-terminal anti-codon recognition domain"/>
    <property type="match status" value="1"/>
</dbReference>
<dbReference type="InterPro" id="IPR014729">
    <property type="entry name" value="Rossmann-like_a/b/a_fold"/>
</dbReference>
<dbReference type="EC" id="6.1.1.16" evidence="12"/>
<sequence>MSLRVYNSLSRAVEDFQPLVPGQVGMYVCGMTIYDLCHMGHLRMMMAFDVVYRWLKASGFQVTYVRNITDIDDKIIKRALERGIPIRQLTEEMTEAMYEDFAKVGVERPTHEPRATQYVPQMLSLIERLEARGLAYRADNGDVNYAVRKFDGYGKLSGKSLDDLRAGERIAVDGAKHDPLDFVLWKAAKPEEPADAKWDGAYGAGRPGWHIECSAMSCAVLGEQFDIHGGGQDLQFPHHENEIAQSQGAGYPFARYWLHNGFLNIDGEKMSKSLGNFFTIRDVLAKFDGETLRFFMLRTHYRRPFNFSDSHLEDARVALTRLYTTLDAVPPAEVQVDWTQGPAADFKAAMDEDFGTPGALAVLFDLANEVNRDRAPAQAGLLKALGAVLGILQGDPRAYLQGGGSADDAAWIEERIAARAAAKAARDFAGADAIRAELTAKGVTLKDGPTGTTWVKS</sequence>
<comment type="caution">
    <text evidence="12">Lacks conserved residue(s) required for the propagation of feature annotation.</text>
</comment>
<gene>
    <name evidence="12 14" type="primary">cysS</name>
    <name evidence="14" type="ORF">ABDJ85_08040</name>
</gene>
<protein>
    <recommendedName>
        <fullName evidence="12">Cysteine--tRNA ligase</fullName>
        <ecNumber evidence="12">6.1.1.16</ecNumber>
    </recommendedName>
    <alternativeName>
        <fullName evidence="12">Cysteinyl-tRNA synthetase</fullName>
        <shortName evidence="12">CysRS</shortName>
    </alternativeName>
</protein>
<comment type="subunit">
    <text evidence="3 12">Monomer.</text>
</comment>
<feature type="domain" description="Cysteinyl-tRNA synthetase class Ia DALR" evidence="13">
    <location>
        <begin position="345"/>
        <end position="400"/>
    </location>
</feature>
<dbReference type="CDD" id="cd07963">
    <property type="entry name" value="Anticodon_Ia_Cys"/>
    <property type="match status" value="1"/>
</dbReference>
<evidence type="ECO:0000256" key="11">
    <source>
        <dbReference type="ARBA" id="ARBA00023146"/>
    </source>
</evidence>
<dbReference type="Pfam" id="PF01406">
    <property type="entry name" value="tRNA-synt_1e"/>
    <property type="match status" value="1"/>
</dbReference>
<keyword evidence="6 12" id="KW-0479">Metal-binding</keyword>
<dbReference type="SMART" id="SM00840">
    <property type="entry name" value="DALR_2"/>
    <property type="match status" value="1"/>
</dbReference>
<evidence type="ECO:0000256" key="5">
    <source>
        <dbReference type="ARBA" id="ARBA00022598"/>
    </source>
</evidence>
<keyword evidence="5 12" id="KW-0436">Ligase</keyword>
<proteinExistence type="inferred from homology"/>
<evidence type="ECO:0000256" key="6">
    <source>
        <dbReference type="ARBA" id="ARBA00022723"/>
    </source>
</evidence>
<evidence type="ECO:0000313" key="14">
    <source>
        <dbReference type="EMBL" id="MEO3691415.1"/>
    </source>
</evidence>
<evidence type="ECO:0000256" key="4">
    <source>
        <dbReference type="ARBA" id="ARBA00022490"/>
    </source>
</evidence>
<dbReference type="InterPro" id="IPR024909">
    <property type="entry name" value="Cys-tRNA/MSH_ligase"/>
</dbReference>
<dbReference type="CDD" id="cd00672">
    <property type="entry name" value="CysRS_core"/>
    <property type="match status" value="1"/>
</dbReference>
<evidence type="ECO:0000256" key="12">
    <source>
        <dbReference type="HAMAP-Rule" id="MF_00041"/>
    </source>
</evidence>
<evidence type="ECO:0000256" key="1">
    <source>
        <dbReference type="ARBA" id="ARBA00004496"/>
    </source>
</evidence>
<dbReference type="SUPFAM" id="SSF47323">
    <property type="entry name" value="Anticodon-binding domain of a subclass of class I aminoacyl-tRNA synthetases"/>
    <property type="match status" value="1"/>
</dbReference>
<organism evidence="14 15">
    <name type="scientific">Roseateles paludis</name>
    <dbReference type="NCBI Taxonomy" id="3145238"/>
    <lineage>
        <taxon>Bacteria</taxon>
        <taxon>Pseudomonadati</taxon>
        <taxon>Pseudomonadota</taxon>
        <taxon>Betaproteobacteria</taxon>
        <taxon>Burkholderiales</taxon>
        <taxon>Sphaerotilaceae</taxon>
        <taxon>Roseateles</taxon>
    </lineage>
</organism>
<keyword evidence="11 12" id="KW-0030">Aminoacyl-tRNA synthetase</keyword>
<evidence type="ECO:0000256" key="9">
    <source>
        <dbReference type="ARBA" id="ARBA00022840"/>
    </source>
</evidence>
<feature type="binding site" evidence="12">
    <location>
        <position position="242"/>
    </location>
    <ligand>
        <name>Zn(2+)</name>
        <dbReference type="ChEBI" id="CHEBI:29105"/>
    </ligand>
</feature>
<keyword evidence="9 12" id="KW-0067">ATP-binding</keyword>
<feature type="binding site" evidence="12">
    <location>
        <position position="272"/>
    </location>
    <ligand>
        <name>ATP</name>
        <dbReference type="ChEBI" id="CHEBI:30616"/>
    </ligand>
</feature>
<comment type="cofactor">
    <cofactor evidence="12">
        <name>Zn(2+)</name>
        <dbReference type="ChEBI" id="CHEBI:29105"/>
    </cofactor>
    <text evidence="12">Binds 1 zinc ion per subunit.</text>
</comment>
<dbReference type="PANTHER" id="PTHR10890:SF3">
    <property type="entry name" value="CYSTEINE--TRNA LIGASE, CYTOPLASMIC"/>
    <property type="match status" value="1"/>
</dbReference>
<evidence type="ECO:0000256" key="3">
    <source>
        <dbReference type="ARBA" id="ARBA00011245"/>
    </source>
</evidence>
<dbReference type="EMBL" id="JBDPZD010000002">
    <property type="protein sequence ID" value="MEO3691415.1"/>
    <property type="molecule type" value="Genomic_DNA"/>
</dbReference>
<comment type="catalytic activity">
    <reaction evidence="12">
        <text>tRNA(Cys) + L-cysteine + ATP = L-cysteinyl-tRNA(Cys) + AMP + diphosphate</text>
        <dbReference type="Rhea" id="RHEA:17773"/>
        <dbReference type="Rhea" id="RHEA-COMP:9661"/>
        <dbReference type="Rhea" id="RHEA-COMP:9679"/>
        <dbReference type="ChEBI" id="CHEBI:30616"/>
        <dbReference type="ChEBI" id="CHEBI:33019"/>
        <dbReference type="ChEBI" id="CHEBI:35235"/>
        <dbReference type="ChEBI" id="CHEBI:78442"/>
        <dbReference type="ChEBI" id="CHEBI:78517"/>
        <dbReference type="ChEBI" id="CHEBI:456215"/>
        <dbReference type="EC" id="6.1.1.16"/>
    </reaction>
</comment>
<dbReference type="PRINTS" id="PR00983">
    <property type="entry name" value="TRNASYNTHCYS"/>
</dbReference>
<feature type="binding site" evidence="12">
    <location>
        <position position="213"/>
    </location>
    <ligand>
        <name>Zn(2+)</name>
        <dbReference type="ChEBI" id="CHEBI:29105"/>
    </ligand>
</feature>
<evidence type="ECO:0000259" key="13">
    <source>
        <dbReference type="SMART" id="SM00840"/>
    </source>
</evidence>
<keyword evidence="7 12" id="KW-0547">Nucleotide-binding</keyword>
<evidence type="ECO:0000313" key="15">
    <source>
        <dbReference type="Proteomes" id="UP001495147"/>
    </source>
</evidence>
<dbReference type="InterPro" id="IPR015803">
    <property type="entry name" value="Cys-tRNA-ligase"/>
</dbReference>
<dbReference type="GO" id="GO:0004817">
    <property type="term" value="F:cysteine-tRNA ligase activity"/>
    <property type="evidence" value="ECO:0007669"/>
    <property type="project" value="UniProtKB-EC"/>
</dbReference>
<comment type="caution">
    <text evidence="14">The sequence shown here is derived from an EMBL/GenBank/DDBJ whole genome shotgun (WGS) entry which is preliminary data.</text>
</comment>
<dbReference type="NCBIfam" id="TIGR00435">
    <property type="entry name" value="cysS"/>
    <property type="match status" value="1"/>
</dbReference>
<feature type="binding site" evidence="12">
    <location>
        <position position="238"/>
    </location>
    <ligand>
        <name>Zn(2+)</name>
        <dbReference type="ChEBI" id="CHEBI:29105"/>
    </ligand>
</feature>
<dbReference type="PANTHER" id="PTHR10890">
    <property type="entry name" value="CYSTEINYL-TRNA SYNTHETASE"/>
    <property type="match status" value="1"/>
</dbReference>
<comment type="subcellular location">
    <subcellularLocation>
        <location evidence="1 12">Cytoplasm</location>
    </subcellularLocation>
</comment>
<name>A0ABV0G130_9BURK</name>
<evidence type="ECO:0000256" key="8">
    <source>
        <dbReference type="ARBA" id="ARBA00022833"/>
    </source>
</evidence>
<dbReference type="InterPro" id="IPR015273">
    <property type="entry name" value="Cys-tRNA-synt_Ia_DALR"/>
</dbReference>
<evidence type="ECO:0000256" key="2">
    <source>
        <dbReference type="ARBA" id="ARBA00005594"/>
    </source>
</evidence>
<dbReference type="Proteomes" id="UP001495147">
    <property type="component" value="Unassembled WGS sequence"/>
</dbReference>
<reference evidence="14 15" key="1">
    <citation type="submission" date="2024-05" db="EMBL/GenBank/DDBJ databases">
        <title>Roseateles sp. DJS-2-20 16S ribosomal RNA gene Genome sequencing and assembly.</title>
        <authorList>
            <person name="Woo H."/>
        </authorList>
    </citation>
    <scope>NUCLEOTIDE SEQUENCE [LARGE SCALE GENOMIC DNA]</scope>
    <source>
        <strain evidence="14 15">DJS-2-20</strain>
    </source>
</reference>